<organism evidence="1">
    <name type="scientific">marine sediment metagenome</name>
    <dbReference type="NCBI Taxonomy" id="412755"/>
    <lineage>
        <taxon>unclassified sequences</taxon>
        <taxon>metagenomes</taxon>
        <taxon>ecological metagenomes</taxon>
    </lineage>
</organism>
<dbReference type="EMBL" id="LAZR01041519">
    <property type="protein sequence ID" value="KKL11777.1"/>
    <property type="molecule type" value="Genomic_DNA"/>
</dbReference>
<dbReference type="AlphaFoldDB" id="A0A0F9BD72"/>
<accession>A0A0F9BD72</accession>
<gene>
    <name evidence="1" type="ORF">LCGC14_2542370</name>
</gene>
<proteinExistence type="predicted"/>
<name>A0A0F9BD72_9ZZZZ</name>
<evidence type="ECO:0000313" key="1">
    <source>
        <dbReference type="EMBL" id="KKL11777.1"/>
    </source>
</evidence>
<protein>
    <submittedName>
        <fullName evidence="1">Uncharacterized protein</fullName>
    </submittedName>
</protein>
<reference evidence="1" key="1">
    <citation type="journal article" date="2015" name="Nature">
        <title>Complex archaea that bridge the gap between prokaryotes and eukaryotes.</title>
        <authorList>
            <person name="Spang A."/>
            <person name="Saw J.H."/>
            <person name="Jorgensen S.L."/>
            <person name="Zaremba-Niedzwiedzka K."/>
            <person name="Martijn J."/>
            <person name="Lind A.E."/>
            <person name="van Eijk R."/>
            <person name="Schleper C."/>
            <person name="Guy L."/>
            <person name="Ettema T.J."/>
        </authorList>
    </citation>
    <scope>NUCLEOTIDE SEQUENCE</scope>
</reference>
<sequence>MNSEMQKQYQSLIINSEIRKQRLMHHFAASAYGLELAVNPETETIDIALLVAKKIFLLENNQSKEINLDDLKQSKYKEEGDYRLRFQLYDDIMIEKDSEKSEEPTFLELYFSDDLECMCNDVTIERLGDITFYYKKDPNIVLGQIHLDTYMISPFWFGYELFVDGEDILKELVNYFTSTGETPNYDPKNLKKLLASHPIWEYVPKERLGKFYSWIGELVMSGRLDNNLKIGFIDFAYT</sequence>
<comment type="caution">
    <text evidence="1">The sequence shown here is derived from an EMBL/GenBank/DDBJ whole genome shotgun (WGS) entry which is preliminary data.</text>
</comment>